<evidence type="ECO:0000313" key="15">
    <source>
        <dbReference type="Proteomes" id="UP000654257"/>
    </source>
</evidence>
<dbReference type="RefSeq" id="WP_188543464.1">
    <property type="nucleotide sequence ID" value="NZ_BMCU01000001.1"/>
</dbReference>
<evidence type="ECO:0000259" key="12">
    <source>
        <dbReference type="Pfam" id="PF03007"/>
    </source>
</evidence>
<evidence type="ECO:0000313" key="14">
    <source>
        <dbReference type="EMBL" id="GGF97309.1"/>
    </source>
</evidence>
<keyword evidence="15" id="KW-1185">Reference proteome</keyword>
<evidence type="ECO:0000256" key="7">
    <source>
        <dbReference type="ARBA" id="ARBA00022798"/>
    </source>
</evidence>
<dbReference type="AlphaFoldDB" id="A0A917CUM3"/>
<proteinExistence type="inferred from homology"/>
<dbReference type="GO" id="GO:0005886">
    <property type="term" value="C:plasma membrane"/>
    <property type="evidence" value="ECO:0007669"/>
    <property type="project" value="TreeGrafter"/>
</dbReference>
<comment type="similarity">
    <text evidence="3">Belongs to the long-chain O-acyltransferase family.</text>
</comment>
<gene>
    <name evidence="14" type="ORF">GCM10007304_09110</name>
</gene>
<dbReference type="InterPro" id="IPR004255">
    <property type="entry name" value="O-acyltransferase_WSD1_N"/>
</dbReference>
<keyword evidence="5" id="KW-0444">Lipid biosynthesis</keyword>
<dbReference type="Pfam" id="PF03007">
    <property type="entry name" value="WS_DGAT_cat"/>
    <property type="match status" value="1"/>
</dbReference>
<evidence type="ECO:0000256" key="9">
    <source>
        <dbReference type="ARBA" id="ARBA00023315"/>
    </source>
</evidence>
<dbReference type="PANTHER" id="PTHR31650:SF1">
    <property type="entry name" value="WAX ESTER SYNTHASE_DIACYLGLYCEROL ACYLTRANSFERASE 4-RELATED"/>
    <property type="match status" value="1"/>
</dbReference>
<comment type="catalytic activity">
    <reaction evidence="10">
        <text>an acyl-CoA + a 1,2-diacyl-sn-glycerol = a triacyl-sn-glycerol + CoA</text>
        <dbReference type="Rhea" id="RHEA:10868"/>
        <dbReference type="ChEBI" id="CHEBI:17815"/>
        <dbReference type="ChEBI" id="CHEBI:57287"/>
        <dbReference type="ChEBI" id="CHEBI:58342"/>
        <dbReference type="ChEBI" id="CHEBI:64615"/>
        <dbReference type="EC" id="2.3.1.20"/>
    </reaction>
</comment>
<reference evidence="14" key="2">
    <citation type="submission" date="2020-09" db="EMBL/GenBank/DDBJ databases">
        <authorList>
            <person name="Sun Q."/>
            <person name="Sedlacek I."/>
        </authorList>
    </citation>
    <scope>NUCLEOTIDE SEQUENCE</scope>
    <source>
        <strain evidence="14">CCM 7905</strain>
    </source>
</reference>
<dbReference type="GO" id="GO:0006071">
    <property type="term" value="P:glycerol metabolic process"/>
    <property type="evidence" value="ECO:0007669"/>
    <property type="project" value="UniProtKB-KW"/>
</dbReference>
<dbReference type="PANTHER" id="PTHR31650">
    <property type="entry name" value="O-ACYLTRANSFERASE (WSD1-LIKE) FAMILY PROTEIN"/>
    <property type="match status" value="1"/>
</dbReference>
<dbReference type="Proteomes" id="UP000654257">
    <property type="component" value="Unassembled WGS sequence"/>
</dbReference>
<dbReference type="GO" id="GO:0071731">
    <property type="term" value="P:response to nitric oxide"/>
    <property type="evidence" value="ECO:0007669"/>
    <property type="project" value="TreeGrafter"/>
</dbReference>
<keyword evidence="8" id="KW-0443">Lipid metabolism</keyword>
<keyword evidence="7" id="KW-0319">Glycerol metabolism</keyword>
<evidence type="ECO:0000256" key="8">
    <source>
        <dbReference type="ARBA" id="ARBA00023098"/>
    </source>
</evidence>
<comment type="caution">
    <text evidence="14">The sequence shown here is derived from an EMBL/GenBank/DDBJ whole genome shotgun (WGS) entry which is preliminary data.</text>
</comment>
<evidence type="ECO:0000256" key="3">
    <source>
        <dbReference type="ARBA" id="ARBA00009587"/>
    </source>
</evidence>
<name>A0A917CUM3_9NOCA</name>
<accession>A0A917CUM3</accession>
<sequence length="498" mass="54187">MISKRLISTQKRPESGTPMTGRDALNYYFESPKTRAAVIATWVIDAAKTASPIRDQADAQAFVAEFVDVDPMFRRRLRTVPGNLSFPVWIECQVDLSQHVFTSTPDTPDHARYINDKIAALASSQPRFDIPPWAFHFVLDVHGVDGIPEGGMLIITHSHHSAVDGMGVAKLCTQILGSAPRTVSSNAPLVEVPTGLQAAREVPAEIGRFVSAFRTHSRAVRDRRKALDAAGSTAPKPVKRPATRFSRNLPPDMTYDQTPFDLGRIRAIKSGFGDVTVNDVMMTAISLALSDYLRELGELPTESLGTSIPMSTRSMNHNEAGNANQIAVVMLSLHTDIADPLARLRAVHASAEEAKNRGTTQTTQLPTNPLFVAPAPLLAVLSKLMRHPKKNPTTALINTMITNLAYVRDPLEFRGAPMVGVFGPLPTAEGIQLAHCIASYGPTMWLSVTSNRALMPDTGRYISLIRGAVDRLEEAARGIVDESDAGERRLAEVARHTA</sequence>
<reference evidence="14" key="1">
    <citation type="journal article" date="2014" name="Int. J. Syst. Evol. Microbiol.">
        <title>Complete genome sequence of Corynebacterium casei LMG S-19264T (=DSM 44701T), isolated from a smear-ripened cheese.</title>
        <authorList>
            <consortium name="US DOE Joint Genome Institute (JGI-PGF)"/>
            <person name="Walter F."/>
            <person name="Albersmeier A."/>
            <person name="Kalinowski J."/>
            <person name="Ruckert C."/>
        </authorList>
    </citation>
    <scope>NUCLEOTIDE SEQUENCE</scope>
    <source>
        <strain evidence="14">CCM 7905</strain>
    </source>
</reference>
<keyword evidence="9" id="KW-0012">Acyltransferase</keyword>
<evidence type="ECO:0000259" key="13">
    <source>
        <dbReference type="Pfam" id="PF06974"/>
    </source>
</evidence>
<evidence type="ECO:0000256" key="2">
    <source>
        <dbReference type="ARBA" id="ARBA00005189"/>
    </source>
</evidence>
<evidence type="ECO:0000256" key="10">
    <source>
        <dbReference type="ARBA" id="ARBA00048109"/>
    </source>
</evidence>
<dbReference type="InterPro" id="IPR009721">
    <property type="entry name" value="O-acyltransferase_WSD1_C"/>
</dbReference>
<evidence type="ECO:0000256" key="11">
    <source>
        <dbReference type="SAM" id="MobiDB-lite"/>
    </source>
</evidence>
<feature type="region of interest" description="Disordered" evidence="11">
    <location>
        <begin position="225"/>
        <end position="251"/>
    </location>
</feature>
<protein>
    <recommendedName>
        <fullName evidence="4">diacylglycerol O-acyltransferase</fullName>
        <ecNumber evidence="4">2.3.1.20</ecNumber>
    </recommendedName>
</protein>
<dbReference type="GO" id="GO:0051701">
    <property type="term" value="P:biological process involved in interaction with host"/>
    <property type="evidence" value="ECO:0007669"/>
    <property type="project" value="TreeGrafter"/>
</dbReference>
<dbReference type="EMBL" id="BMCU01000001">
    <property type="protein sequence ID" value="GGF97309.1"/>
    <property type="molecule type" value="Genomic_DNA"/>
</dbReference>
<dbReference type="GO" id="GO:0004144">
    <property type="term" value="F:diacylglycerol O-acyltransferase activity"/>
    <property type="evidence" value="ECO:0007669"/>
    <property type="project" value="UniProtKB-EC"/>
</dbReference>
<evidence type="ECO:0000256" key="6">
    <source>
        <dbReference type="ARBA" id="ARBA00022679"/>
    </source>
</evidence>
<dbReference type="EC" id="2.3.1.20" evidence="4"/>
<dbReference type="GO" id="GO:0001666">
    <property type="term" value="P:response to hypoxia"/>
    <property type="evidence" value="ECO:0007669"/>
    <property type="project" value="TreeGrafter"/>
</dbReference>
<keyword evidence="6" id="KW-0808">Transferase</keyword>
<feature type="region of interest" description="Disordered" evidence="11">
    <location>
        <begin position="1"/>
        <end position="23"/>
    </location>
</feature>
<evidence type="ECO:0000256" key="1">
    <source>
        <dbReference type="ARBA" id="ARBA00004771"/>
    </source>
</evidence>
<evidence type="ECO:0000256" key="4">
    <source>
        <dbReference type="ARBA" id="ARBA00013244"/>
    </source>
</evidence>
<comment type="pathway">
    <text evidence="2">Lipid metabolism.</text>
</comment>
<feature type="domain" description="O-acyltransferase WSD1-like N-terminal" evidence="12">
    <location>
        <begin position="19"/>
        <end position="281"/>
    </location>
</feature>
<comment type="pathway">
    <text evidence="1">Glycerolipid metabolism; triacylglycerol biosynthesis.</text>
</comment>
<feature type="compositionally biased region" description="Polar residues" evidence="11">
    <location>
        <begin position="1"/>
        <end position="10"/>
    </location>
</feature>
<evidence type="ECO:0000256" key="5">
    <source>
        <dbReference type="ARBA" id="ARBA00022516"/>
    </source>
</evidence>
<dbReference type="InterPro" id="IPR045034">
    <property type="entry name" value="O-acyltransferase_WSD1-like"/>
</dbReference>
<organism evidence="14 15">
    <name type="scientific">Rhodococcoides trifolii</name>
    <dbReference type="NCBI Taxonomy" id="908250"/>
    <lineage>
        <taxon>Bacteria</taxon>
        <taxon>Bacillati</taxon>
        <taxon>Actinomycetota</taxon>
        <taxon>Actinomycetes</taxon>
        <taxon>Mycobacteriales</taxon>
        <taxon>Nocardiaceae</taxon>
        <taxon>Rhodococcoides</taxon>
    </lineage>
</organism>
<feature type="domain" description="O-acyltransferase WSD1 C-terminal" evidence="13">
    <location>
        <begin position="324"/>
        <end position="470"/>
    </location>
</feature>
<dbReference type="GO" id="GO:0019432">
    <property type="term" value="P:triglyceride biosynthetic process"/>
    <property type="evidence" value="ECO:0007669"/>
    <property type="project" value="TreeGrafter"/>
</dbReference>
<dbReference type="Pfam" id="PF06974">
    <property type="entry name" value="WS_DGAT_C"/>
    <property type="match status" value="1"/>
</dbReference>